<comment type="caution">
    <text evidence="1">The sequence shown here is derived from an EMBL/GenBank/DDBJ whole genome shotgun (WGS) entry which is preliminary data.</text>
</comment>
<proteinExistence type="predicted"/>
<feature type="non-terminal residue" evidence="1">
    <location>
        <position position="64"/>
    </location>
</feature>
<evidence type="ECO:0000313" key="1">
    <source>
        <dbReference type="EMBL" id="KAJ2771652.1"/>
    </source>
</evidence>
<dbReference type="EC" id="6.3.2.6" evidence="1"/>
<keyword evidence="1" id="KW-0436">Ligase</keyword>
<organism evidence="1 2">
    <name type="scientific">Coemansia linderi</name>
    <dbReference type="NCBI Taxonomy" id="2663919"/>
    <lineage>
        <taxon>Eukaryota</taxon>
        <taxon>Fungi</taxon>
        <taxon>Fungi incertae sedis</taxon>
        <taxon>Zoopagomycota</taxon>
        <taxon>Kickxellomycotina</taxon>
        <taxon>Kickxellomycetes</taxon>
        <taxon>Kickxellales</taxon>
        <taxon>Kickxellaceae</taxon>
        <taxon>Coemansia</taxon>
    </lineage>
</organism>
<evidence type="ECO:0000313" key="2">
    <source>
        <dbReference type="Proteomes" id="UP001140066"/>
    </source>
</evidence>
<gene>
    <name evidence="1" type="primary">ADE1_1</name>
    <name evidence="1" type="ORF">GGI18_005003</name>
</gene>
<reference evidence="1" key="1">
    <citation type="submission" date="2022-07" db="EMBL/GenBank/DDBJ databases">
        <title>Phylogenomic reconstructions and comparative analyses of Kickxellomycotina fungi.</title>
        <authorList>
            <person name="Reynolds N.K."/>
            <person name="Stajich J.E."/>
            <person name="Barry K."/>
            <person name="Grigoriev I.V."/>
            <person name="Crous P."/>
            <person name="Smith M.E."/>
        </authorList>
    </citation>
    <scope>NUCLEOTIDE SEQUENCE</scope>
    <source>
        <strain evidence="1">BCRC 34191</strain>
    </source>
</reference>
<protein>
    <submittedName>
        <fullName evidence="1">Bifunctional purine biosynthetic protein ade1</fullName>
        <ecNumber evidence="1">6.3.2.6</ecNumber>
    </submittedName>
</protein>
<dbReference type="EMBL" id="JANBUK010002585">
    <property type="protein sequence ID" value="KAJ2771652.1"/>
    <property type="molecule type" value="Genomic_DNA"/>
</dbReference>
<accession>A0ACC1K1G3</accession>
<keyword evidence="2" id="KW-1185">Reference proteome</keyword>
<name>A0ACC1K1G3_9FUNG</name>
<dbReference type="Proteomes" id="UP001140066">
    <property type="component" value="Unassembled WGS sequence"/>
</dbReference>
<sequence>MIEALFESDCPELKLVARGKVRDLYEIDEHSLLFVATDRISAYDVIMNSAVAGKGKILTQISVF</sequence>